<accession>A0A5B8T7A5</accession>
<evidence type="ECO:0000313" key="4">
    <source>
        <dbReference type="Proteomes" id="UP000321296"/>
    </source>
</evidence>
<reference evidence="3 4" key="1">
    <citation type="submission" date="2019-06" db="EMBL/GenBank/DDBJ databases">
        <title>Genome analyses of bacteria isolated from kimchi.</title>
        <authorList>
            <person name="Lee S."/>
            <person name="Ahn S."/>
            <person name="Roh S."/>
        </authorList>
    </citation>
    <scope>NUCLEOTIDE SEQUENCE [LARGE SCALE GENOMIC DNA]</scope>
    <source>
        <strain evidence="3 4">CBA3630</strain>
    </source>
</reference>
<evidence type="ECO:0000259" key="2">
    <source>
        <dbReference type="Pfam" id="PF00156"/>
    </source>
</evidence>
<feature type="domain" description="Phosphoribosyltransferase" evidence="2">
    <location>
        <begin position="130"/>
        <end position="181"/>
    </location>
</feature>
<dbReference type="KEGG" id="lpse:FGL85_00950"/>
<sequence>MFCPNCGRLQATPEMCFDCIRWQNKGYPLLEHRAIYQYNDVMKTYMQQYKFNGDFLLKDLFNHDLIRLIDSIDKDIVVPIPVSHYTMQTRGFNQVSGMLNGQTLSDILSVTASKKDHQSQFGRRERMNRQQPFALSVSSQLVVGQRILLVDDVYTTGNTMYHAANLLYQAGAKTVKSISLAR</sequence>
<name>A0A5B8T7A5_LEUPS</name>
<organism evidence="3 4">
    <name type="scientific">Leuconostoc pseudomesenteroides</name>
    <dbReference type="NCBI Taxonomy" id="33968"/>
    <lineage>
        <taxon>Bacteria</taxon>
        <taxon>Bacillati</taxon>
        <taxon>Bacillota</taxon>
        <taxon>Bacilli</taxon>
        <taxon>Lactobacillales</taxon>
        <taxon>Lactobacillaceae</taxon>
        <taxon>Leuconostoc</taxon>
    </lineage>
</organism>
<dbReference type="AlphaFoldDB" id="A0A5B8T7A5"/>
<evidence type="ECO:0000313" key="3">
    <source>
        <dbReference type="EMBL" id="QEA43018.1"/>
    </source>
</evidence>
<dbReference type="InterPro" id="IPR051910">
    <property type="entry name" value="ComF/GntX_DNA_util-trans"/>
</dbReference>
<dbReference type="InterPro" id="IPR000836">
    <property type="entry name" value="PRTase_dom"/>
</dbReference>
<evidence type="ECO:0000256" key="1">
    <source>
        <dbReference type="ARBA" id="ARBA00008007"/>
    </source>
</evidence>
<dbReference type="PANTHER" id="PTHR47505:SF1">
    <property type="entry name" value="DNA UTILIZATION PROTEIN YHGH"/>
    <property type="match status" value="1"/>
</dbReference>
<proteinExistence type="inferred from homology"/>
<dbReference type="CDD" id="cd06223">
    <property type="entry name" value="PRTases_typeI"/>
    <property type="match status" value="1"/>
</dbReference>
<dbReference type="PANTHER" id="PTHR47505">
    <property type="entry name" value="DNA UTILIZATION PROTEIN YHGH"/>
    <property type="match status" value="1"/>
</dbReference>
<dbReference type="Proteomes" id="UP000321296">
    <property type="component" value="Chromosome"/>
</dbReference>
<gene>
    <name evidence="3" type="ORF">FGL85_00950</name>
</gene>
<dbReference type="SUPFAM" id="SSF53271">
    <property type="entry name" value="PRTase-like"/>
    <property type="match status" value="1"/>
</dbReference>
<comment type="similarity">
    <text evidence="1">Belongs to the ComF/GntX family.</text>
</comment>
<dbReference type="Pfam" id="PF00156">
    <property type="entry name" value="Pribosyltran"/>
    <property type="match status" value="1"/>
</dbReference>
<protein>
    <submittedName>
        <fullName evidence="3">ComF family protein</fullName>
    </submittedName>
</protein>
<dbReference type="Gene3D" id="3.40.50.2020">
    <property type="match status" value="1"/>
</dbReference>
<dbReference type="EMBL" id="CP042383">
    <property type="protein sequence ID" value="QEA43018.1"/>
    <property type="molecule type" value="Genomic_DNA"/>
</dbReference>
<dbReference type="InterPro" id="IPR029057">
    <property type="entry name" value="PRTase-like"/>
</dbReference>